<sequence length="101" mass="11121">MAMLTIQCDVPRKPFFLEPFARREADNLERLMVRGKIEGKRPRGRNPNQNGLPDPAIAGGRNHTGNCNCIAIALRMSKTRPPSTPLGGIPPQPPHATPFEI</sequence>
<accession>A0ABN8HKG6</accession>
<feature type="region of interest" description="Disordered" evidence="1">
    <location>
        <begin position="35"/>
        <end position="60"/>
    </location>
</feature>
<feature type="region of interest" description="Disordered" evidence="1">
    <location>
        <begin position="80"/>
        <end position="101"/>
    </location>
</feature>
<dbReference type="Proteomes" id="UP000837857">
    <property type="component" value="Chromosome 1"/>
</dbReference>
<gene>
    <name evidence="2" type="ORF">IPOD504_LOCUS405</name>
</gene>
<organism evidence="2 3">
    <name type="scientific">Iphiclides podalirius</name>
    <name type="common">scarce swallowtail</name>
    <dbReference type="NCBI Taxonomy" id="110791"/>
    <lineage>
        <taxon>Eukaryota</taxon>
        <taxon>Metazoa</taxon>
        <taxon>Ecdysozoa</taxon>
        <taxon>Arthropoda</taxon>
        <taxon>Hexapoda</taxon>
        <taxon>Insecta</taxon>
        <taxon>Pterygota</taxon>
        <taxon>Neoptera</taxon>
        <taxon>Endopterygota</taxon>
        <taxon>Lepidoptera</taxon>
        <taxon>Glossata</taxon>
        <taxon>Ditrysia</taxon>
        <taxon>Papilionoidea</taxon>
        <taxon>Papilionidae</taxon>
        <taxon>Papilioninae</taxon>
        <taxon>Iphiclides</taxon>
    </lineage>
</organism>
<proteinExistence type="predicted"/>
<feature type="compositionally biased region" description="Pro residues" evidence="1">
    <location>
        <begin position="82"/>
        <end position="101"/>
    </location>
</feature>
<reference evidence="2" key="1">
    <citation type="submission" date="2022-03" db="EMBL/GenBank/DDBJ databases">
        <authorList>
            <person name="Martin H S."/>
        </authorList>
    </citation>
    <scope>NUCLEOTIDE SEQUENCE</scope>
</reference>
<keyword evidence="3" id="KW-1185">Reference proteome</keyword>
<protein>
    <submittedName>
        <fullName evidence="2">Uncharacterized protein</fullName>
    </submittedName>
</protein>
<dbReference type="EMBL" id="OW152813">
    <property type="protein sequence ID" value="CAH2035076.1"/>
    <property type="molecule type" value="Genomic_DNA"/>
</dbReference>
<evidence type="ECO:0000256" key="1">
    <source>
        <dbReference type="SAM" id="MobiDB-lite"/>
    </source>
</evidence>
<evidence type="ECO:0000313" key="3">
    <source>
        <dbReference type="Proteomes" id="UP000837857"/>
    </source>
</evidence>
<name>A0ABN8HKG6_9NEOP</name>
<evidence type="ECO:0000313" key="2">
    <source>
        <dbReference type="EMBL" id="CAH2035076.1"/>
    </source>
</evidence>
<feature type="non-terminal residue" evidence="2">
    <location>
        <position position="101"/>
    </location>
</feature>